<dbReference type="Gene3D" id="3.40.50.410">
    <property type="entry name" value="von Willebrand factor, type A domain"/>
    <property type="match status" value="1"/>
</dbReference>
<dbReference type="STRING" id="530564.Psta_0478"/>
<keyword evidence="1" id="KW-0472">Membrane</keyword>
<dbReference type="eggNOG" id="COG2304">
    <property type="taxonomic scope" value="Bacteria"/>
</dbReference>
<evidence type="ECO:0000256" key="1">
    <source>
        <dbReference type="SAM" id="Phobius"/>
    </source>
</evidence>
<proteinExistence type="predicted"/>
<keyword evidence="1" id="KW-0812">Transmembrane</keyword>
<keyword evidence="5" id="KW-1185">Reference proteome</keyword>
<dbReference type="OrthoDB" id="242438at2"/>
<dbReference type="KEGG" id="psl:Psta_0478"/>
<dbReference type="PANTHER" id="PTHR37464:SF1">
    <property type="entry name" value="BLL2463 PROTEIN"/>
    <property type="match status" value="1"/>
</dbReference>
<dbReference type="InterPro" id="IPR011933">
    <property type="entry name" value="Double_TM_dom"/>
</dbReference>
<dbReference type="Proteomes" id="UP000001887">
    <property type="component" value="Chromosome"/>
</dbReference>
<dbReference type="NCBIfam" id="TIGR02226">
    <property type="entry name" value="two_anch"/>
    <property type="match status" value="1"/>
</dbReference>
<feature type="domain" description="VWFA" evidence="3">
    <location>
        <begin position="155"/>
        <end position="255"/>
    </location>
</feature>
<keyword evidence="1" id="KW-1133">Transmembrane helix</keyword>
<dbReference type="HOGENOM" id="CLU_017817_0_0_0"/>
<dbReference type="SUPFAM" id="SSF52317">
    <property type="entry name" value="Class I glutamine amidotransferase-like"/>
    <property type="match status" value="1"/>
</dbReference>
<sequence>MAFVNISLLSGALLIAVPILLHLLMKQRPQPYVFPALRLLKLRQLANQRRLQLRHLLLLVLRCAAIVLAALALARPSVASSSMSNWIFASILLVGALLAGALAATSLVRSLARWITIALASLAAIALLASFTVGARALAGGEAVLGDEETPVAAVLLIDNSPRMELKSQNQTRLTVAGDLAQWLIEQLPDDSAVAVMDLRAGSGAFAVDRAAASDAALRLKSSGNVTSLSSALSRAVKLAKSSKLLRKEIYVVTDLAKTAWNPAETSEIEQLLASNSDVQLYVVDVGVERPQNIAMGDLQLEAEQLPLAGQLAIETTISSAALAGDRAVNLKLEESDPTLPVIRDGKLITPPSVLRSTRQVTLADGTSETLRFVVGGLSPGVHQGVIEIASADALTVDDRRYFAIEVRDAAAVLVVAPRGVSTTYITEAIAPTPLRETGQARFRTEVISPAELASKELALYQAVALVDPTPLAPEAWQQLTDYVSQGGGLAVFLGPGADPTKFQQPLVTSLLGGKLSRQTRAPAGVYLAPESYDHPILAPLRQLEASVPWQRFPVFFHWNLDDLQPTARALIPYGNGKPCLVEHRLGRGSVMTMTTPISGSIAPGSPPLWNELATGEDAWPCFVLVNEMMLHLAGTGQSQLNVMCGEAAVLDCDPAEYPDRYQLFTPLDQPQEVRAREDRLVVRFTDQPGNYRLRGTKSGPMVRGFAVNLPAAMTDLTRFTRDELDDLLGKDRFHFARNRDEIRRVVGTDRIGSEFYPLLVGALVIAFALEQLLTSRFYRGEVV</sequence>
<dbReference type="InterPro" id="IPR002035">
    <property type="entry name" value="VWF_A"/>
</dbReference>
<dbReference type="InterPro" id="IPR024163">
    <property type="entry name" value="Aerotolerance_reg_N"/>
</dbReference>
<dbReference type="SUPFAM" id="SSF53300">
    <property type="entry name" value="vWA-like"/>
    <property type="match status" value="1"/>
</dbReference>
<dbReference type="AlphaFoldDB" id="D2R3D5"/>
<organism evidence="4 5">
    <name type="scientific">Pirellula staleyi (strain ATCC 27377 / DSM 6068 / ICPB 4128)</name>
    <name type="common">Pirella staleyi</name>
    <dbReference type="NCBI Taxonomy" id="530564"/>
    <lineage>
        <taxon>Bacteria</taxon>
        <taxon>Pseudomonadati</taxon>
        <taxon>Planctomycetota</taxon>
        <taxon>Planctomycetia</taxon>
        <taxon>Pirellulales</taxon>
        <taxon>Pirellulaceae</taxon>
        <taxon>Pirellula</taxon>
    </lineage>
</organism>
<evidence type="ECO:0000313" key="5">
    <source>
        <dbReference type="Proteomes" id="UP000001887"/>
    </source>
</evidence>
<evidence type="ECO:0000313" key="4">
    <source>
        <dbReference type="EMBL" id="ADB15166.1"/>
    </source>
</evidence>
<protein>
    <submittedName>
        <fullName evidence="4">Uncharacterized protein</fullName>
    </submittedName>
</protein>
<feature type="transmembrane region" description="Helical" evidence="1">
    <location>
        <begin position="111"/>
        <end position="131"/>
    </location>
</feature>
<gene>
    <name evidence="4" type="ordered locus">Psta_0478</name>
</gene>
<name>D2R3D5_PIRSD</name>
<dbReference type="InterPro" id="IPR029062">
    <property type="entry name" value="Class_I_gatase-like"/>
</dbReference>
<dbReference type="PANTHER" id="PTHR37464">
    <property type="entry name" value="BLL2463 PROTEIN"/>
    <property type="match status" value="1"/>
</dbReference>
<dbReference type="Pfam" id="PF07584">
    <property type="entry name" value="BatA"/>
    <property type="match status" value="1"/>
</dbReference>
<dbReference type="Gene3D" id="3.40.50.880">
    <property type="match status" value="1"/>
</dbReference>
<accession>D2R3D5</accession>
<dbReference type="Pfam" id="PF13519">
    <property type="entry name" value="VWA_2"/>
    <property type="match status" value="1"/>
</dbReference>
<evidence type="ECO:0000259" key="3">
    <source>
        <dbReference type="Pfam" id="PF13519"/>
    </source>
</evidence>
<feature type="domain" description="Aerotolerance regulator N-terminal" evidence="2">
    <location>
        <begin position="1"/>
        <end position="76"/>
    </location>
</feature>
<feature type="transmembrane region" description="Helical" evidence="1">
    <location>
        <begin position="56"/>
        <end position="74"/>
    </location>
</feature>
<evidence type="ECO:0000259" key="2">
    <source>
        <dbReference type="Pfam" id="PF07584"/>
    </source>
</evidence>
<dbReference type="EMBL" id="CP001848">
    <property type="protein sequence ID" value="ADB15166.1"/>
    <property type="molecule type" value="Genomic_DNA"/>
</dbReference>
<feature type="transmembrane region" description="Helical" evidence="1">
    <location>
        <begin position="6"/>
        <end position="25"/>
    </location>
</feature>
<feature type="transmembrane region" description="Helical" evidence="1">
    <location>
        <begin position="86"/>
        <end position="104"/>
    </location>
</feature>
<reference evidence="4 5" key="1">
    <citation type="journal article" date="2009" name="Stand. Genomic Sci.">
        <title>Complete genome sequence of Pirellula staleyi type strain (ATCC 27377).</title>
        <authorList>
            <person name="Clum A."/>
            <person name="Tindall B.J."/>
            <person name="Sikorski J."/>
            <person name="Ivanova N."/>
            <person name="Mavrommatis K."/>
            <person name="Lucas S."/>
            <person name="Glavina del Rio T."/>
            <person name="Nolan M."/>
            <person name="Chen F."/>
            <person name="Tice H."/>
            <person name="Pitluck S."/>
            <person name="Cheng J.F."/>
            <person name="Chertkov O."/>
            <person name="Brettin T."/>
            <person name="Han C."/>
            <person name="Detter J.C."/>
            <person name="Kuske C."/>
            <person name="Bruce D."/>
            <person name="Goodwin L."/>
            <person name="Ovchinikova G."/>
            <person name="Pati A."/>
            <person name="Mikhailova N."/>
            <person name="Chen A."/>
            <person name="Palaniappan K."/>
            <person name="Land M."/>
            <person name="Hauser L."/>
            <person name="Chang Y.J."/>
            <person name="Jeffries C.D."/>
            <person name="Chain P."/>
            <person name="Rohde M."/>
            <person name="Goker M."/>
            <person name="Bristow J."/>
            <person name="Eisen J.A."/>
            <person name="Markowitz V."/>
            <person name="Hugenholtz P."/>
            <person name="Kyrpides N.C."/>
            <person name="Klenk H.P."/>
            <person name="Lapidus A."/>
        </authorList>
    </citation>
    <scope>NUCLEOTIDE SEQUENCE [LARGE SCALE GENOMIC DNA]</scope>
    <source>
        <strain evidence="5">ATCC 27377 / DSM 6068 / ICPB 4128</strain>
    </source>
</reference>
<dbReference type="InterPro" id="IPR036465">
    <property type="entry name" value="vWFA_dom_sf"/>
</dbReference>